<gene>
    <name evidence="4" type="ORF">Q5P01_002036</name>
</gene>
<feature type="domain" description="Opioid growth factor receptor (OGFr) conserved" evidence="3">
    <location>
        <begin position="161"/>
        <end position="364"/>
    </location>
</feature>
<dbReference type="GO" id="GO:0016020">
    <property type="term" value="C:membrane"/>
    <property type="evidence" value="ECO:0007669"/>
    <property type="project" value="InterPro"/>
</dbReference>
<evidence type="ECO:0000313" key="4">
    <source>
        <dbReference type="EMBL" id="KAK2862503.1"/>
    </source>
</evidence>
<name>A0AA88T5T2_CHASR</name>
<evidence type="ECO:0000256" key="2">
    <source>
        <dbReference type="SAM" id="MobiDB-lite"/>
    </source>
</evidence>
<dbReference type="EMBL" id="JAUPFM010000001">
    <property type="protein sequence ID" value="KAK2862503.1"/>
    <property type="molecule type" value="Genomic_DNA"/>
</dbReference>
<comment type="caution">
    <text evidence="4">The sequence shown here is derived from an EMBL/GenBank/DDBJ whole genome shotgun (WGS) entry which is preliminary data.</text>
</comment>
<dbReference type="Proteomes" id="UP001187415">
    <property type="component" value="Unassembled WGS sequence"/>
</dbReference>
<feature type="region of interest" description="Disordered" evidence="2">
    <location>
        <begin position="44"/>
        <end position="91"/>
    </location>
</feature>
<dbReference type="InterPro" id="IPR039574">
    <property type="entry name" value="OGFr"/>
</dbReference>
<feature type="compositionally biased region" description="Polar residues" evidence="2">
    <location>
        <begin position="71"/>
        <end position="85"/>
    </location>
</feature>
<evidence type="ECO:0000313" key="5">
    <source>
        <dbReference type="Proteomes" id="UP001187415"/>
    </source>
</evidence>
<dbReference type="GO" id="GO:0140625">
    <property type="term" value="F:opioid growth factor receptor activity"/>
    <property type="evidence" value="ECO:0007669"/>
    <property type="project" value="InterPro"/>
</dbReference>
<accession>A0AA88T5T2</accession>
<sequence>MIRGVWSFFGRLCRIGLSYWSFLWSFVRRHFCRLLARLRPAVSDDDAAERNDGNRGPSPGCQEEVERGPERQSTARQPDCETQSSKEGEDVELDATDELYCPYDSTWENKGPGPRTDRKPRRAAGFRSSKFARFEQAARDMQNYRHGYPSQIRRQVFNQDSQADKPNLEFHLGMRPCLPDGIYIQDFHNNWHREYDTLEYVHTYIQWLFPLPEPGMNVQAPTLTKAEIQEFLSNSTAKENLLKSYELMLDFYGITLCDKETGAVSRASNWRNRFNNLNSNTHNNLRITRILKCLGTLGFPHYQFPLVQFFLNETLVKGELPRVKDSVLNYFVFAVLDKRDRRHLLKFAYLNYVPKDEFVWCPKKIQRMWSREEIQCRE</sequence>
<keyword evidence="5" id="KW-1185">Reference proteome</keyword>
<dbReference type="InterPro" id="IPR006757">
    <property type="entry name" value="OGF_rcpt"/>
</dbReference>
<dbReference type="PANTHER" id="PTHR14015:SF1">
    <property type="entry name" value="OPIOID GROWTH FACTOR RECEPTOR"/>
    <property type="match status" value="1"/>
</dbReference>
<dbReference type="Pfam" id="PF04664">
    <property type="entry name" value="OGFr_N"/>
    <property type="match status" value="1"/>
</dbReference>
<proteinExistence type="inferred from homology"/>
<protein>
    <recommendedName>
        <fullName evidence="3">Opioid growth factor receptor (OGFr) conserved domain-containing protein</fullName>
    </recommendedName>
</protein>
<reference evidence="4" key="1">
    <citation type="submission" date="2023-07" db="EMBL/GenBank/DDBJ databases">
        <title>Chromosome-level Genome Assembly of Striped Snakehead (Channa striata).</title>
        <authorList>
            <person name="Liu H."/>
        </authorList>
    </citation>
    <scope>NUCLEOTIDE SEQUENCE</scope>
    <source>
        <strain evidence="4">Gz</strain>
        <tissue evidence="4">Muscle</tissue>
    </source>
</reference>
<dbReference type="AlphaFoldDB" id="A0AA88T5T2"/>
<evidence type="ECO:0000259" key="3">
    <source>
        <dbReference type="Pfam" id="PF04664"/>
    </source>
</evidence>
<dbReference type="PANTHER" id="PTHR14015">
    <property type="entry name" value="OPIOID GROWTH FACTOR RECEPTOR OGFR ZETA-TYPE OPIOID RECEPTOR"/>
    <property type="match status" value="1"/>
</dbReference>
<evidence type="ECO:0000256" key="1">
    <source>
        <dbReference type="ARBA" id="ARBA00010365"/>
    </source>
</evidence>
<comment type="similarity">
    <text evidence="1">Belongs to the opioid growth factor receptor family.</text>
</comment>
<organism evidence="4 5">
    <name type="scientific">Channa striata</name>
    <name type="common">Snakehead murrel</name>
    <name type="synonym">Ophicephalus striatus</name>
    <dbReference type="NCBI Taxonomy" id="64152"/>
    <lineage>
        <taxon>Eukaryota</taxon>
        <taxon>Metazoa</taxon>
        <taxon>Chordata</taxon>
        <taxon>Craniata</taxon>
        <taxon>Vertebrata</taxon>
        <taxon>Euteleostomi</taxon>
        <taxon>Actinopterygii</taxon>
        <taxon>Neopterygii</taxon>
        <taxon>Teleostei</taxon>
        <taxon>Neoteleostei</taxon>
        <taxon>Acanthomorphata</taxon>
        <taxon>Anabantaria</taxon>
        <taxon>Anabantiformes</taxon>
        <taxon>Channoidei</taxon>
        <taxon>Channidae</taxon>
        <taxon>Channa</taxon>
    </lineage>
</organism>
<feature type="region of interest" description="Disordered" evidence="2">
    <location>
        <begin position="103"/>
        <end position="126"/>
    </location>
</feature>